<comment type="caution">
    <text evidence="2">The sequence shown here is derived from an EMBL/GenBank/DDBJ whole genome shotgun (WGS) entry which is preliminary data.</text>
</comment>
<evidence type="ECO:0000313" key="2">
    <source>
        <dbReference type="EMBL" id="KOB72719.1"/>
    </source>
</evidence>
<keyword evidence="3" id="KW-1185">Reference proteome</keyword>
<accession>A0A0L7LBF2</accession>
<evidence type="ECO:0000313" key="3">
    <source>
        <dbReference type="Proteomes" id="UP000037510"/>
    </source>
</evidence>
<name>A0A0L7LBF2_OPEBR</name>
<sequence length="78" mass="8158">MRVLSTDESSLSKCSTVEARHRMRAAPAQPGPAGWREPHTDSDDNSDSAANTTTKGSGTSPCASAHGSGRRSARTTSR</sequence>
<feature type="compositionally biased region" description="Basic residues" evidence="1">
    <location>
        <begin position="68"/>
        <end position="78"/>
    </location>
</feature>
<organism evidence="2 3">
    <name type="scientific">Operophtera brumata</name>
    <name type="common">Winter moth</name>
    <name type="synonym">Phalaena brumata</name>
    <dbReference type="NCBI Taxonomy" id="104452"/>
    <lineage>
        <taxon>Eukaryota</taxon>
        <taxon>Metazoa</taxon>
        <taxon>Ecdysozoa</taxon>
        <taxon>Arthropoda</taxon>
        <taxon>Hexapoda</taxon>
        <taxon>Insecta</taxon>
        <taxon>Pterygota</taxon>
        <taxon>Neoptera</taxon>
        <taxon>Endopterygota</taxon>
        <taxon>Lepidoptera</taxon>
        <taxon>Glossata</taxon>
        <taxon>Ditrysia</taxon>
        <taxon>Geometroidea</taxon>
        <taxon>Geometridae</taxon>
        <taxon>Larentiinae</taxon>
        <taxon>Operophtera</taxon>
    </lineage>
</organism>
<reference evidence="2 3" key="1">
    <citation type="journal article" date="2015" name="Genome Biol. Evol.">
        <title>The genome of winter moth (Operophtera brumata) provides a genomic perspective on sexual dimorphism and phenology.</title>
        <authorList>
            <person name="Derks M.F."/>
            <person name="Smit S."/>
            <person name="Salis L."/>
            <person name="Schijlen E."/>
            <person name="Bossers A."/>
            <person name="Mateman C."/>
            <person name="Pijl A.S."/>
            <person name="de Ridder D."/>
            <person name="Groenen M.A."/>
            <person name="Visser M.E."/>
            <person name="Megens H.J."/>
        </authorList>
    </citation>
    <scope>NUCLEOTIDE SEQUENCE [LARGE SCALE GENOMIC DNA]</scope>
    <source>
        <strain evidence="2">WM2013NL</strain>
        <tissue evidence="2">Head and thorax</tissue>
    </source>
</reference>
<evidence type="ECO:0000256" key="1">
    <source>
        <dbReference type="SAM" id="MobiDB-lite"/>
    </source>
</evidence>
<dbReference type="AlphaFoldDB" id="A0A0L7LBF2"/>
<proteinExistence type="predicted"/>
<gene>
    <name evidence="2" type="ORF">OBRU01_11915</name>
</gene>
<feature type="region of interest" description="Disordered" evidence="1">
    <location>
        <begin position="1"/>
        <end position="78"/>
    </location>
</feature>
<dbReference type="EMBL" id="JTDY01001854">
    <property type="protein sequence ID" value="KOB72719.1"/>
    <property type="molecule type" value="Genomic_DNA"/>
</dbReference>
<protein>
    <submittedName>
        <fullName evidence="2">Uncharacterized protein</fullName>
    </submittedName>
</protein>
<feature type="compositionally biased region" description="Polar residues" evidence="1">
    <location>
        <begin position="1"/>
        <end position="15"/>
    </location>
</feature>
<dbReference type="Proteomes" id="UP000037510">
    <property type="component" value="Unassembled WGS sequence"/>
</dbReference>